<feature type="transmembrane region" description="Helical" evidence="1">
    <location>
        <begin position="95"/>
        <end position="119"/>
    </location>
</feature>
<protein>
    <recommendedName>
        <fullName evidence="4">MARVEL domain-containing protein</fullName>
    </recommendedName>
</protein>
<dbReference type="Proteomes" id="UP001590951">
    <property type="component" value="Unassembled WGS sequence"/>
</dbReference>
<evidence type="ECO:0000256" key="1">
    <source>
        <dbReference type="SAM" id="Phobius"/>
    </source>
</evidence>
<gene>
    <name evidence="2" type="ORF">ABVK25_002956</name>
</gene>
<reference evidence="2 3" key="1">
    <citation type="submission" date="2024-09" db="EMBL/GenBank/DDBJ databases">
        <title>Rethinking Asexuality: The Enigmatic Case of Functional Sexual Genes in Lepraria (Stereocaulaceae).</title>
        <authorList>
            <person name="Doellman M."/>
            <person name="Sun Y."/>
            <person name="Barcenas-Pena A."/>
            <person name="Lumbsch H.T."/>
            <person name="Grewe F."/>
        </authorList>
    </citation>
    <scope>NUCLEOTIDE SEQUENCE [LARGE SCALE GENOMIC DNA]</scope>
    <source>
        <strain evidence="2 3">Grewe 0041</strain>
    </source>
</reference>
<sequence length="165" mass="18106">MANPYDSQIDSGTSDVFPRLLRFYKSLNMISALISGLSLAMLNFNEFHPATSEQLLFAKSLLVISVLTSVTSIMVTSILLFGFEGYESVTWNDQILAWAPLATLDCSIFAFLGGLLLWCADSNDRYIPVFGSIASVLLLITCWAAVNTYSIVSRTGGLNKERKST</sequence>
<name>A0ABR4BFD6_9LECA</name>
<accession>A0ABR4BFD6</accession>
<keyword evidence="1" id="KW-0472">Membrane</keyword>
<keyword evidence="1" id="KW-1133">Transmembrane helix</keyword>
<organism evidence="2 3">
    <name type="scientific">Lepraria finkii</name>
    <dbReference type="NCBI Taxonomy" id="1340010"/>
    <lineage>
        <taxon>Eukaryota</taxon>
        <taxon>Fungi</taxon>
        <taxon>Dikarya</taxon>
        <taxon>Ascomycota</taxon>
        <taxon>Pezizomycotina</taxon>
        <taxon>Lecanoromycetes</taxon>
        <taxon>OSLEUM clade</taxon>
        <taxon>Lecanoromycetidae</taxon>
        <taxon>Lecanorales</taxon>
        <taxon>Lecanorineae</taxon>
        <taxon>Stereocaulaceae</taxon>
        <taxon>Lepraria</taxon>
    </lineage>
</organism>
<evidence type="ECO:0000313" key="3">
    <source>
        <dbReference type="Proteomes" id="UP001590951"/>
    </source>
</evidence>
<feature type="transmembrane region" description="Helical" evidence="1">
    <location>
        <begin position="23"/>
        <end position="44"/>
    </location>
</feature>
<proteinExistence type="predicted"/>
<evidence type="ECO:0000313" key="2">
    <source>
        <dbReference type="EMBL" id="KAL2056562.1"/>
    </source>
</evidence>
<comment type="caution">
    <text evidence="2">The sequence shown here is derived from an EMBL/GenBank/DDBJ whole genome shotgun (WGS) entry which is preliminary data.</text>
</comment>
<feature type="transmembrane region" description="Helical" evidence="1">
    <location>
        <begin position="126"/>
        <end position="146"/>
    </location>
</feature>
<keyword evidence="3" id="KW-1185">Reference proteome</keyword>
<feature type="transmembrane region" description="Helical" evidence="1">
    <location>
        <begin position="56"/>
        <end position="83"/>
    </location>
</feature>
<evidence type="ECO:0008006" key="4">
    <source>
        <dbReference type="Google" id="ProtNLM"/>
    </source>
</evidence>
<keyword evidence="1" id="KW-0812">Transmembrane</keyword>
<dbReference type="EMBL" id="JBHFEH010000007">
    <property type="protein sequence ID" value="KAL2056562.1"/>
    <property type="molecule type" value="Genomic_DNA"/>
</dbReference>